<comment type="caution">
    <text evidence="1">The sequence shown here is derived from an EMBL/GenBank/DDBJ whole genome shotgun (WGS) entry which is preliminary data.</text>
</comment>
<reference evidence="1 2" key="1">
    <citation type="submission" date="2018-04" db="EMBL/GenBank/DDBJ databases">
        <title>Active sludge and wastewater microbial communities from Klosterneuburg, Austria.</title>
        <authorList>
            <person name="Wagner M."/>
        </authorList>
    </citation>
    <scope>NUCLEOTIDE SEQUENCE [LARGE SCALE GENOMIC DNA]</scope>
    <source>
        <strain evidence="1 2">Nm49</strain>
    </source>
</reference>
<evidence type="ECO:0000313" key="1">
    <source>
        <dbReference type="EMBL" id="PTQ64631.1"/>
    </source>
</evidence>
<dbReference type="AlphaFoldDB" id="A0A2T5GZ67"/>
<name>A0A2T5GZ67_9PROT</name>
<dbReference type="RefSeq" id="WP_181258484.1">
    <property type="nucleotide sequence ID" value="NZ_QAOI01000064.1"/>
</dbReference>
<gene>
    <name evidence="1" type="ORF">C8R26_1642</name>
</gene>
<dbReference type="EMBL" id="QAOI01000064">
    <property type="protein sequence ID" value="PTQ64631.1"/>
    <property type="molecule type" value="Genomic_DNA"/>
</dbReference>
<protein>
    <submittedName>
        <fullName evidence="1">Uncharacterized protein</fullName>
    </submittedName>
</protein>
<organism evidence="1 2">
    <name type="scientific">Nitrosomonas oligotropha</name>
    <dbReference type="NCBI Taxonomy" id="42354"/>
    <lineage>
        <taxon>Bacteria</taxon>
        <taxon>Pseudomonadati</taxon>
        <taxon>Pseudomonadota</taxon>
        <taxon>Betaproteobacteria</taxon>
        <taxon>Nitrosomonadales</taxon>
        <taxon>Nitrosomonadaceae</taxon>
        <taxon>Nitrosomonas</taxon>
    </lineage>
</organism>
<evidence type="ECO:0000313" key="2">
    <source>
        <dbReference type="Proteomes" id="UP000244128"/>
    </source>
</evidence>
<sequence>MIAFACATAFPDTQADEGGASFWLPGQFGSLAATLTKPGWSLSFTYHHASTSTATGKNFEIGGRIETGVSARTNLLFITPTYTFSDSVLGGQARIPFEPQRL</sequence>
<dbReference type="Proteomes" id="UP000244128">
    <property type="component" value="Unassembled WGS sequence"/>
</dbReference>
<accession>A0A2T5GZ67</accession>
<proteinExistence type="predicted"/>